<protein>
    <recommendedName>
        <fullName evidence="3">NYN domain-containing protein</fullName>
    </recommendedName>
</protein>
<evidence type="ECO:0000313" key="2">
    <source>
        <dbReference type="Proteomes" id="UP000177040"/>
    </source>
</evidence>
<dbReference type="AlphaFoldDB" id="A0A1F6N375"/>
<dbReference type="Gene3D" id="3.40.50.1010">
    <property type="entry name" value="5'-nuclease"/>
    <property type="match status" value="1"/>
</dbReference>
<name>A0A1F6N375_9BACT</name>
<organism evidence="1 2">
    <name type="scientific">Candidatus Magasanikbacteria bacterium RIFCSPLOWO2_01_FULL_40_15</name>
    <dbReference type="NCBI Taxonomy" id="1798686"/>
    <lineage>
        <taxon>Bacteria</taxon>
        <taxon>Candidatus Magasanikiibacteriota</taxon>
    </lineage>
</organism>
<dbReference type="EMBL" id="MFQH01000016">
    <property type="protein sequence ID" value="OGH78198.1"/>
    <property type="molecule type" value="Genomic_DNA"/>
</dbReference>
<evidence type="ECO:0008006" key="3">
    <source>
        <dbReference type="Google" id="ProtNLM"/>
    </source>
</evidence>
<proteinExistence type="predicted"/>
<gene>
    <name evidence="1" type="ORF">A2983_00085</name>
</gene>
<reference evidence="1 2" key="1">
    <citation type="journal article" date="2016" name="Nat. Commun.">
        <title>Thousands of microbial genomes shed light on interconnected biogeochemical processes in an aquifer system.</title>
        <authorList>
            <person name="Anantharaman K."/>
            <person name="Brown C.T."/>
            <person name="Hug L.A."/>
            <person name="Sharon I."/>
            <person name="Castelle C.J."/>
            <person name="Probst A.J."/>
            <person name="Thomas B.C."/>
            <person name="Singh A."/>
            <person name="Wilkins M.J."/>
            <person name="Karaoz U."/>
            <person name="Brodie E.L."/>
            <person name="Williams K.H."/>
            <person name="Hubbard S.S."/>
            <person name="Banfield J.F."/>
        </authorList>
    </citation>
    <scope>NUCLEOTIDE SEQUENCE [LARGE SCALE GENOMIC DNA]</scope>
</reference>
<evidence type="ECO:0000313" key="1">
    <source>
        <dbReference type="EMBL" id="OGH78198.1"/>
    </source>
</evidence>
<accession>A0A1F6N375</accession>
<sequence>MKKEGSNFAFIDNQNIYQGVRELGWYLDWRKFRRYLLEKYEVEKAYLFLGYLPENDKLYN</sequence>
<comment type="caution">
    <text evidence="1">The sequence shown here is derived from an EMBL/GenBank/DDBJ whole genome shotgun (WGS) entry which is preliminary data.</text>
</comment>
<dbReference type="Proteomes" id="UP000177040">
    <property type="component" value="Unassembled WGS sequence"/>
</dbReference>